<evidence type="ECO:0000256" key="1">
    <source>
        <dbReference type="SAM" id="MobiDB-lite"/>
    </source>
</evidence>
<evidence type="ECO:0000256" key="2">
    <source>
        <dbReference type="SAM" id="Phobius"/>
    </source>
</evidence>
<sequence length="234" mass="26428">MALFLGYVIICLIWGCLLSGFLWVFWLSYRVDRQRKEQLGFAEQVARIQQIFKTGGPRNRRDYFAIFPQACPRCGYRQLHTEPPLFGPRQQRVFLCSRCSYSNCAPLTSKLNSILRDVGSPYLTPEETQTMAELPYEQSESHSQIFVSHPGKSIEFLVTVLSQVFELPREVAFNTATETHRQGQGYVLTLRKAEAEEKINLALDMARKQGSPLRLTTAAPENSPTSIAATSTSG</sequence>
<dbReference type="Gene3D" id="3.30.1390.10">
    <property type="match status" value="1"/>
</dbReference>
<keyword evidence="2" id="KW-0472">Membrane</keyword>
<dbReference type="SUPFAM" id="SSF54736">
    <property type="entry name" value="ClpS-like"/>
    <property type="match status" value="1"/>
</dbReference>
<organism evidence="4">
    <name type="scientific">Cyanothece sp. (strain PCC 7425 / ATCC 29141)</name>
    <dbReference type="NCBI Taxonomy" id="395961"/>
    <lineage>
        <taxon>Bacteria</taxon>
        <taxon>Bacillati</taxon>
        <taxon>Cyanobacteriota</taxon>
        <taxon>Cyanophyceae</taxon>
        <taxon>Gomontiellales</taxon>
        <taxon>Cyanothecaceae</taxon>
        <taxon>Cyanothece</taxon>
    </lineage>
</organism>
<keyword evidence="2" id="KW-1133">Transmembrane helix</keyword>
<feature type="compositionally biased region" description="Polar residues" evidence="1">
    <location>
        <begin position="219"/>
        <end position="234"/>
    </location>
</feature>
<accession>B8HXL0</accession>
<dbReference type="GO" id="GO:0030163">
    <property type="term" value="P:protein catabolic process"/>
    <property type="evidence" value="ECO:0007669"/>
    <property type="project" value="InterPro"/>
</dbReference>
<name>B8HXL0_CYAP4</name>
<evidence type="ECO:0000259" key="3">
    <source>
        <dbReference type="Pfam" id="PF02617"/>
    </source>
</evidence>
<evidence type="ECO:0000313" key="4">
    <source>
        <dbReference type="EMBL" id="ACL46555.1"/>
    </source>
</evidence>
<dbReference type="AlphaFoldDB" id="B8HXL0"/>
<proteinExistence type="predicted"/>
<dbReference type="EMBL" id="CP001344">
    <property type="protein sequence ID" value="ACL46555.1"/>
    <property type="molecule type" value="Genomic_DNA"/>
</dbReference>
<dbReference type="KEGG" id="cyn:Cyan7425_4242"/>
<protein>
    <submittedName>
        <fullName evidence="4">ATP-dependent Clp protease adaptor protein ClpS</fullName>
    </submittedName>
</protein>
<dbReference type="InterPro" id="IPR003769">
    <property type="entry name" value="ClpS_core"/>
</dbReference>
<keyword evidence="2" id="KW-0812">Transmembrane</keyword>
<keyword evidence="4" id="KW-0378">Hydrolase</keyword>
<dbReference type="Pfam" id="PF02617">
    <property type="entry name" value="ClpS"/>
    <property type="match status" value="1"/>
</dbReference>
<dbReference type="STRING" id="395961.Cyan7425_4242"/>
<dbReference type="eggNOG" id="COG2127">
    <property type="taxonomic scope" value="Bacteria"/>
</dbReference>
<keyword evidence="4" id="KW-0645">Protease</keyword>
<dbReference type="GO" id="GO:0006508">
    <property type="term" value="P:proteolysis"/>
    <property type="evidence" value="ECO:0007669"/>
    <property type="project" value="UniProtKB-KW"/>
</dbReference>
<feature type="transmembrane region" description="Helical" evidence="2">
    <location>
        <begin position="6"/>
        <end position="29"/>
    </location>
</feature>
<reference evidence="4" key="1">
    <citation type="submission" date="2009-01" db="EMBL/GenBank/DDBJ databases">
        <title>Complete sequence of chromosome Cyanothece sp. PCC 7425.</title>
        <authorList>
            <consortium name="US DOE Joint Genome Institute"/>
            <person name="Lucas S."/>
            <person name="Copeland A."/>
            <person name="Lapidus A."/>
            <person name="Glavina del Rio T."/>
            <person name="Dalin E."/>
            <person name="Tice H."/>
            <person name="Bruce D."/>
            <person name="Goodwin L."/>
            <person name="Pitluck S."/>
            <person name="Sims D."/>
            <person name="Meineke L."/>
            <person name="Brettin T."/>
            <person name="Detter J.C."/>
            <person name="Han C."/>
            <person name="Larimer F."/>
            <person name="Land M."/>
            <person name="Hauser L."/>
            <person name="Kyrpides N."/>
            <person name="Ovchinnikova G."/>
            <person name="Liberton M."/>
            <person name="Stoeckel J."/>
            <person name="Banerjee A."/>
            <person name="Singh A."/>
            <person name="Page L."/>
            <person name="Sato H."/>
            <person name="Zhao L."/>
            <person name="Sherman L."/>
            <person name="Pakrasi H."/>
            <person name="Richardson P."/>
        </authorList>
    </citation>
    <scope>NUCLEOTIDE SEQUENCE</scope>
    <source>
        <strain evidence="4">PCC 7425</strain>
    </source>
</reference>
<dbReference type="InterPro" id="IPR014719">
    <property type="entry name" value="Ribosomal_bL12_C/ClpS-like"/>
</dbReference>
<gene>
    <name evidence="4" type="ordered locus">Cyan7425_4242</name>
</gene>
<dbReference type="GO" id="GO:0008233">
    <property type="term" value="F:peptidase activity"/>
    <property type="evidence" value="ECO:0007669"/>
    <property type="project" value="UniProtKB-KW"/>
</dbReference>
<feature type="region of interest" description="Disordered" evidence="1">
    <location>
        <begin position="211"/>
        <end position="234"/>
    </location>
</feature>
<dbReference type="HOGENOM" id="CLU_1208681_0_0_3"/>
<feature type="domain" description="Adaptor protein ClpS core" evidence="3">
    <location>
        <begin position="153"/>
        <end position="216"/>
    </location>
</feature>